<organism evidence="7 8">
    <name type="scientific">Methanosarcina siciliae T4/M</name>
    <dbReference type="NCBI Taxonomy" id="1434120"/>
    <lineage>
        <taxon>Archaea</taxon>
        <taxon>Methanobacteriati</taxon>
        <taxon>Methanobacteriota</taxon>
        <taxon>Stenosarchaea group</taxon>
        <taxon>Methanomicrobia</taxon>
        <taxon>Methanosarcinales</taxon>
        <taxon>Methanosarcinaceae</taxon>
        <taxon>Methanosarcina</taxon>
    </lineage>
</organism>
<evidence type="ECO:0000313" key="7">
    <source>
        <dbReference type="EMBL" id="AKB28105.1"/>
    </source>
</evidence>
<keyword evidence="8" id="KW-1185">Reference proteome</keyword>
<evidence type="ECO:0008006" key="9">
    <source>
        <dbReference type="Google" id="ProtNLM"/>
    </source>
</evidence>
<dbReference type="KEGG" id="msw:MSSIT_1386"/>
<evidence type="ECO:0000256" key="4">
    <source>
        <dbReference type="ARBA" id="ARBA00022801"/>
    </source>
</evidence>
<dbReference type="GO" id="GO:0004519">
    <property type="term" value="F:endonuclease activity"/>
    <property type="evidence" value="ECO:0007669"/>
    <property type="project" value="UniProtKB-KW"/>
</dbReference>
<keyword evidence="5" id="KW-0694">RNA-binding</keyword>
<sequence length="75" mass="8251">MPKLPTPSALEVIKVLNNQGFQVISQKGSHIKMKKKAPDKTFVVIVPNHPEIAAGTLKSIIRQAGMTDDEFIKLL</sequence>
<evidence type="ECO:0000256" key="6">
    <source>
        <dbReference type="ARBA" id="ARBA00023016"/>
    </source>
</evidence>
<dbReference type="SUPFAM" id="SSF54786">
    <property type="entry name" value="YcfA/nrd intein domain"/>
    <property type="match status" value="1"/>
</dbReference>
<keyword evidence="1" id="KW-1277">Toxin-antitoxin system</keyword>
<evidence type="ECO:0000313" key="8">
    <source>
        <dbReference type="Proteomes" id="UP000033111"/>
    </source>
</evidence>
<reference evidence="7 8" key="1">
    <citation type="submission" date="2014-07" db="EMBL/GenBank/DDBJ databases">
        <title>Methanogenic archaea and the global carbon cycle.</title>
        <authorList>
            <person name="Henriksen J.R."/>
            <person name="Luke J."/>
            <person name="Reinhart S."/>
            <person name="Benedict M.N."/>
            <person name="Youngblut N.D."/>
            <person name="Metcalf M.E."/>
            <person name="Whitaker R.J."/>
            <person name="Metcalf W.W."/>
        </authorList>
    </citation>
    <scope>NUCLEOTIDE SEQUENCE [LARGE SCALE GENOMIC DNA]</scope>
    <source>
        <strain evidence="7 8">T4/M</strain>
    </source>
</reference>
<dbReference type="PATRIC" id="fig|1434120.4.peg.1775"/>
<keyword evidence="2" id="KW-0540">Nuclease</keyword>
<dbReference type="RefSeq" id="WP_048171276.1">
    <property type="nucleotide sequence ID" value="NZ_CP009506.1"/>
</dbReference>
<dbReference type="Gene3D" id="3.30.920.30">
    <property type="entry name" value="Hypothetical protein"/>
    <property type="match status" value="1"/>
</dbReference>
<dbReference type="GO" id="GO:0003729">
    <property type="term" value="F:mRNA binding"/>
    <property type="evidence" value="ECO:0007669"/>
    <property type="project" value="InterPro"/>
</dbReference>
<dbReference type="PANTHER" id="PTHR34873">
    <property type="entry name" value="SSR1766 PROTEIN"/>
    <property type="match status" value="1"/>
</dbReference>
<proteinExistence type="predicted"/>
<dbReference type="EMBL" id="CP009506">
    <property type="protein sequence ID" value="AKB28105.1"/>
    <property type="molecule type" value="Genomic_DNA"/>
</dbReference>
<protein>
    <recommendedName>
        <fullName evidence="9">YcfA family protein</fullName>
    </recommendedName>
</protein>
<accession>A0A0E3P3T4</accession>
<keyword evidence="4" id="KW-0378">Hydrolase</keyword>
<dbReference type="AlphaFoldDB" id="A0A0E3P3T4"/>
<dbReference type="InterPro" id="IPR038570">
    <property type="entry name" value="HicA_sf"/>
</dbReference>
<name>A0A0E3P3T4_9EURY</name>
<dbReference type="OrthoDB" id="7619at2157"/>
<evidence type="ECO:0000256" key="5">
    <source>
        <dbReference type="ARBA" id="ARBA00022884"/>
    </source>
</evidence>
<dbReference type="GeneID" id="24860211"/>
<keyword evidence="3" id="KW-0255">Endonuclease</keyword>
<keyword evidence="6" id="KW-0346">Stress response</keyword>
<dbReference type="InterPro" id="IPR012933">
    <property type="entry name" value="HicA_mRNA_interferase"/>
</dbReference>
<gene>
    <name evidence="7" type="ORF">MSSIT_1386</name>
</gene>
<dbReference type="Pfam" id="PF07927">
    <property type="entry name" value="HicA_toxin"/>
    <property type="match status" value="1"/>
</dbReference>
<dbReference type="HOGENOM" id="CLU_164851_6_4_2"/>
<dbReference type="Proteomes" id="UP000033111">
    <property type="component" value="Chromosome"/>
</dbReference>
<evidence type="ECO:0000256" key="1">
    <source>
        <dbReference type="ARBA" id="ARBA00022649"/>
    </source>
</evidence>
<dbReference type="PANTHER" id="PTHR34873:SF3">
    <property type="entry name" value="ADDICTION MODULE TOXIN, HICA FAMILY"/>
    <property type="match status" value="1"/>
</dbReference>
<dbReference type="GO" id="GO:0016787">
    <property type="term" value="F:hydrolase activity"/>
    <property type="evidence" value="ECO:0007669"/>
    <property type="project" value="UniProtKB-KW"/>
</dbReference>
<evidence type="ECO:0000256" key="2">
    <source>
        <dbReference type="ARBA" id="ARBA00022722"/>
    </source>
</evidence>
<evidence type="ECO:0000256" key="3">
    <source>
        <dbReference type="ARBA" id="ARBA00022759"/>
    </source>
</evidence>